<evidence type="ECO:0000256" key="6">
    <source>
        <dbReference type="SAM" id="SignalP"/>
    </source>
</evidence>
<keyword evidence="5" id="KW-0326">Glycosidase</keyword>
<dbReference type="GO" id="GO:0009254">
    <property type="term" value="P:peptidoglycan turnover"/>
    <property type="evidence" value="ECO:0007669"/>
    <property type="project" value="TreeGrafter"/>
</dbReference>
<dbReference type="PRINTS" id="PR00133">
    <property type="entry name" value="GLHYDRLASE3"/>
</dbReference>
<name>A0A380BBL7_SPHSI</name>
<proteinExistence type="inferred from homology"/>
<dbReference type="GO" id="GO:0004563">
    <property type="term" value="F:beta-N-acetylhexosaminidase activity"/>
    <property type="evidence" value="ECO:0007669"/>
    <property type="project" value="UniProtKB-EC"/>
</dbReference>
<dbReference type="SUPFAM" id="SSF51445">
    <property type="entry name" value="(Trans)glycosidases"/>
    <property type="match status" value="1"/>
</dbReference>
<dbReference type="PROSITE" id="PS00775">
    <property type="entry name" value="GLYCOSYL_HYDROL_F3"/>
    <property type="match status" value="1"/>
</dbReference>
<dbReference type="Gene3D" id="3.20.20.300">
    <property type="entry name" value="Glycoside hydrolase, family 3, N-terminal domain"/>
    <property type="match status" value="1"/>
</dbReference>
<reference evidence="8 9" key="1">
    <citation type="submission" date="2018-06" db="EMBL/GenBank/DDBJ databases">
        <authorList>
            <consortium name="Pathogen Informatics"/>
            <person name="Doyle S."/>
        </authorList>
    </citation>
    <scope>NUCLEOTIDE SEQUENCE [LARGE SCALE GENOMIC DNA]</scope>
    <source>
        <strain evidence="8 9">NCTC11388</strain>
    </source>
</reference>
<dbReference type="InterPro" id="IPR036962">
    <property type="entry name" value="Glyco_hydro_3_N_sf"/>
</dbReference>
<evidence type="ECO:0000313" key="9">
    <source>
        <dbReference type="Proteomes" id="UP000254893"/>
    </source>
</evidence>
<protein>
    <recommendedName>
        <fullName evidence="3">beta-N-acetylhexosaminidase</fullName>
        <ecNumber evidence="3">3.2.1.52</ecNumber>
    </recommendedName>
</protein>
<evidence type="ECO:0000256" key="5">
    <source>
        <dbReference type="ARBA" id="ARBA00023295"/>
    </source>
</evidence>
<dbReference type="EMBL" id="UGYW01000001">
    <property type="protein sequence ID" value="SUI97304.1"/>
    <property type="molecule type" value="Genomic_DNA"/>
</dbReference>
<dbReference type="Gene3D" id="3.40.50.1700">
    <property type="entry name" value="Glycoside hydrolase family 3 C-terminal domain"/>
    <property type="match status" value="1"/>
</dbReference>
<dbReference type="InterPro" id="IPR001764">
    <property type="entry name" value="Glyco_hydro_3_N"/>
</dbReference>
<dbReference type="InterPro" id="IPR050226">
    <property type="entry name" value="NagZ_Beta-hexosaminidase"/>
</dbReference>
<gene>
    <name evidence="8" type="primary">ybbD</name>
    <name evidence="8" type="ORF">NCTC11388_00362</name>
</gene>
<dbReference type="InterPro" id="IPR019800">
    <property type="entry name" value="Glyco_hydro_3_AS"/>
</dbReference>
<dbReference type="EC" id="3.2.1.52" evidence="3"/>
<dbReference type="Proteomes" id="UP000254893">
    <property type="component" value="Unassembled WGS sequence"/>
</dbReference>
<evidence type="ECO:0000259" key="7">
    <source>
        <dbReference type="Pfam" id="PF00933"/>
    </source>
</evidence>
<dbReference type="GO" id="GO:0005975">
    <property type="term" value="P:carbohydrate metabolic process"/>
    <property type="evidence" value="ECO:0007669"/>
    <property type="project" value="InterPro"/>
</dbReference>
<dbReference type="InterPro" id="IPR017853">
    <property type="entry name" value="GH"/>
</dbReference>
<feature type="domain" description="Glycoside hydrolase family 3 N-terminal" evidence="7">
    <location>
        <begin position="48"/>
        <end position="363"/>
    </location>
</feature>
<evidence type="ECO:0000256" key="3">
    <source>
        <dbReference type="ARBA" id="ARBA00012663"/>
    </source>
</evidence>
<comment type="similarity">
    <text evidence="2">Belongs to the glycosyl hydrolase 3 family.</text>
</comment>
<dbReference type="Pfam" id="PF00933">
    <property type="entry name" value="Glyco_hydro_3"/>
    <property type="match status" value="1"/>
</dbReference>
<evidence type="ECO:0000256" key="1">
    <source>
        <dbReference type="ARBA" id="ARBA00001231"/>
    </source>
</evidence>
<evidence type="ECO:0000256" key="4">
    <source>
        <dbReference type="ARBA" id="ARBA00022801"/>
    </source>
</evidence>
<accession>A0A380BBL7</accession>
<evidence type="ECO:0000313" key="8">
    <source>
        <dbReference type="EMBL" id="SUI97304.1"/>
    </source>
</evidence>
<feature type="signal peptide" evidence="6">
    <location>
        <begin position="1"/>
        <end position="21"/>
    </location>
</feature>
<feature type="chain" id="PRO_5016962197" description="beta-N-acetylhexosaminidase" evidence="6">
    <location>
        <begin position="22"/>
        <end position="569"/>
    </location>
</feature>
<sequence>MIFRKMVLGLAFVAVSIAAKAQSNPNFVAFINQEHAWVDSVFNTLSPKEKIGQLFLVRAHTNLGQKYIDSVATVIQKEQLGGLVVFQGGPVRHANMFNRYQAVAKVPLLMTFDGEWGLGMRMPDSTISYPYQMTLGAIQDESLIYQMGKEVAKDFHRIGMHFNFAPVVDINNNPKNPVINFRSFGDNKYNVVKKAKAYMDGMVDGGIIASLKHFPGHGDTDVDSHHDLPQLKFSKERLDTLEMYPFKQLIKDGAPAVMVAHMNIPSLDPTPNMPSSISKPVVTGLLKDQLGFKGLTVTDAMDMSGVKKFFPNGEADVQAIIAGHDLLEVSENSGRAIGLIEKAIKDGRIKQADLDARVKKVLAAKLWVGLNRKRVINTNYLYDDLNRTSSKQLVQRLADASITLLNSNNRLYSFQPKQKTAIVSIGVTAAQDFEKEMKARLPESDIYYIKGDEKEEALHEIFKNAKEHKQLIVAIHDDRSRPRSEVPFSPEVKEVIAKLAKRKAITCLFTNPYALADLPGVEKSQSILMGYQNDWFMQKAAVRAIFREIKPKGKLPVTINENYKYGTGI</sequence>
<dbReference type="RefSeq" id="WP_115168845.1">
    <property type="nucleotide sequence ID" value="NZ_UGYW01000001.1"/>
</dbReference>
<dbReference type="AlphaFoldDB" id="A0A380BBL7"/>
<dbReference type="PANTHER" id="PTHR30480">
    <property type="entry name" value="BETA-HEXOSAMINIDASE-RELATED"/>
    <property type="match status" value="1"/>
</dbReference>
<evidence type="ECO:0000256" key="2">
    <source>
        <dbReference type="ARBA" id="ARBA00005336"/>
    </source>
</evidence>
<organism evidence="8 9">
    <name type="scientific">Sphingobacterium spiritivorum</name>
    <name type="common">Flavobacterium spiritivorum</name>
    <dbReference type="NCBI Taxonomy" id="258"/>
    <lineage>
        <taxon>Bacteria</taxon>
        <taxon>Pseudomonadati</taxon>
        <taxon>Bacteroidota</taxon>
        <taxon>Sphingobacteriia</taxon>
        <taxon>Sphingobacteriales</taxon>
        <taxon>Sphingobacteriaceae</taxon>
        <taxon>Sphingobacterium</taxon>
    </lineage>
</organism>
<keyword evidence="4" id="KW-0378">Hydrolase</keyword>
<comment type="catalytic activity">
    <reaction evidence="1">
        <text>Hydrolysis of terminal non-reducing N-acetyl-D-hexosamine residues in N-acetyl-beta-D-hexosaminides.</text>
        <dbReference type="EC" id="3.2.1.52"/>
    </reaction>
</comment>
<keyword evidence="6" id="KW-0732">Signal</keyword>
<dbReference type="PANTHER" id="PTHR30480:SF13">
    <property type="entry name" value="BETA-HEXOSAMINIDASE"/>
    <property type="match status" value="1"/>
</dbReference>
<dbReference type="InterPro" id="IPR036881">
    <property type="entry name" value="Glyco_hydro_3_C_sf"/>
</dbReference>